<keyword evidence="2 7" id="KW-0863">Zinc-finger</keyword>
<feature type="domain" description="C2H2-type" evidence="10">
    <location>
        <begin position="44"/>
        <end position="71"/>
    </location>
</feature>
<evidence type="ECO:0000256" key="4">
    <source>
        <dbReference type="ARBA" id="ARBA00023015"/>
    </source>
</evidence>
<protein>
    <submittedName>
        <fullName evidence="11">Uncharacterized protein</fullName>
    </submittedName>
</protein>
<dbReference type="PANTHER" id="PTHR47660:SF7">
    <property type="entry name" value="TRANSCRIPTION FACTOR WITH C2H2 AND ZN(2)-CYS(6) DNA BINDING DOMAIN (EUROFUNG)"/>
    <property type="match status" value="1"/>
</dbReference>
<dbReference type="InterPro" id="IPR013087">
    <property type="entry name" value="Znf_C2H2_type"/>
</dbReference>
<evidence type="ECO:0000256" key="2">
    <source>
        <dbReference type="ARBA" id="ARBA00022771"/>
    </source>
</evidence>
<dbReference type="CDD" id="cd00067">
    <property type="entry name" value="GAL4"/>
    <property type="match status" value="1"/>
</dbReference>
<dbReference type="GO" id="GO:0003677">
    <property type="term" value="F:DNA binding"/>
    <property type="evidence" value="ECO:0007669"/>
    <property type="project" value="InterPro"/>
</dbReference>
<evidence type="ECO:0000256" key="8">
    <source>
        <dbReference type="SAM" id="MobiDB-lite"/>
    </source>
</evidence>
<dbReference type="AlphaFoldDB" id="A0A9N9UH08"/>
<dbReference type="InterPro" id="IPR007219">
    <property type="entry name" value="XnlR_reg_dom"/>
</dbReference>
<keyword evidence="6" id="KW-0539">Nucleus</keyword>
<dbReference type="PROSITE" id="PS00028">
    <property type="entry name" value="ZINC_FINGER_C2H2_1"/>
    <property type="match status" value="2"/>
</dbReference>
<feature type="region of interest" description="Disordered" evidence="8">
    <location>
        <begin position="337"/>
        <end position="373"/>
    </location>
</feature>
<dbReference type="GO" id="GO:0000981">
    <property type="term" value="F:DNA-binding transcription factor activity, RNA polymerase II-specific"/>
    <property type="evidence" value="ECO:0007669"/>
    <property type="project" value="InterPro"/>
</dbReference>
<evidence type="ECO:0000256" key="1">
    <source>
        <dbReference type="ARBA" id="ARBA00022723"/>
    </source>
</evidence>
<dbReference type="SMART" id="SM00066">
    <property type="entry name" value="GAL4"/>
    <property type="match status" value="1"/>
</dbReference>
<evidence type="ECO:0000313" key="12">
    <source>
        <dbReference type="Proteomes" id="UP000754883"/>
    </source>
</evidence>
<dbReference type="Gene3D" id="3.30.160.60">
    <property type="entry name" value="Classic Zinc Finger"/>
    <property type="match status" value="2"/>
</dbReference>
<dbReference type="Proteomes" id="UP000754883">
    <property type="component" value="Unassembled WGS sequence"/>
</dbReference>
<feature type="compositionally biased region" description="Polar residues" evidence="8">
    <location>
        <begin position="898"/>
        <end position="914"/>
    </location>
</feature>
<dbReference type="Pfam" id="PF00172">
    <property type="entry name" value="Zn_clus"/>
    <property type="match status" value="1"/>
</dbReference>
<evidence type="ECO:0000259" key="9">
    <source>
        <dbReference type="PROSITE" id="PS50048"/>
    </source>
</evidence>
<feature type="region of interest" description="Disordered" evidence="8">
    <location>
        <begin position="898"/>
        <end position="931"/>
    </location>
</feature>
<comment type="caution">
    <text evidence="11">The sequence shown here is derived from an EMBL/GenBank/DDBJ whole genome shotgun (WGS) entry which is preliminary data.</text>
</comment>
<feature type="domain" description="Zn(2)-C6 fungal-type" evidence="9">
    <location>
        <begin position="110"/>
        <end position="139"/>
    </location>
</feature>
<evidence type="ECO:0000256" key="3">
    <source>
        <dbReference type="ARBA" id="ARBA00022833"/>
    </source>
</evidence>
<dbReference type="EMBL" id="CABFNO020001473">
    <property type="protein sequence ID" value="CAG9990587.1"/>
    <property type="molecule type" value="Genomic_DNA"/>
</dbReference>
<dbReference type="FunFam" id="3.30.160.60:FF:002343">
    <property type="entry name" value="Zinc finger protein 33A"/>
    <property type="match status" value="1"/>
</dbReference>
<keyword evidence="3" id="KW-0862">Zinc</keyword>
<keyword evidence="1" id="KW-0479">Metal-binding</keyword>
<dbReference type="GO" id="GO:0006351">
    <property type="term" value="P:DNA-templated transcription"/>
    <property type="evidence" value="ECO:0007669"/>
    <property type="project" value="InterPro"/>
</dbReference>
<proteinExistence type="predicted"/>
<feature type="non-terminal residue" evidence="11">
    <location>
        <position position="1025"/>
    </location>
</feature>
<dbReference type="Gene3D" id="4.10.240.10">
    <property type="entry name" value="Zn(2)-C6 fungal-type DNA-binding domain"/>
    <property type="match status" value="1"/>
</dbReference>
<dbReference type="InterPro" id="IPR036236">
    <property type="entry name" value="Znf_C2H2_sf"/>
</dbReference>
<dbReference type="SUPFAM" id="SSF57667">
    <property type="entry name" value="beta-beta-alpha zinc fingers"/>
    <property type="match status" value="1"/>
</dbReference>
<dbReference type="OrthoDB" id="10018191at2759"/>
<dbReference type="SMART" id="SM00355">
    <property type="entry name" value="ZnF_C2H2"/>
    <property type="match status" value="2"/>
</dbReference>
<dbReference type="PROSITE" id="PS50048">
    <property type="entry name" value="ZN2_CY6_FUNGAL_2"/>
    <property type="match status" value="1"/>
</dbReference>
<dbReference type="GO" id="GO:0008270">
    <property type="term" value="F:zinc ion binding"/>
    <property type="evidence" value="ECO:0007669"/>
    <property type="project" value="UniProtKB-KW"/>
</dbReference>
<keyword evidence="5" id="KW-0804">Transcription</keyword>
<dbReference type="SUPFAM" id="SSF57701">
    <property type="entry name" value="Zn2/Cys6 DNA-binding domain"/>
    <property type="match status" value="1"/>
</dbReference>
<dbReference type="CDD" id="cd12148">
    <property type="entry name" value="fungal_TF_MHR"/>
    <property type="match status" value="1"/>
</dbReference>
<evidence type="ECO:0000256" key="7">
    <source>
        <dbReference type="PROSITE-ProRule" id="PRU00042"/>
    </source>
</evidence>
<keyword evidence="4" id="KW-0805">Transcription regulation</keyword>
<dbReference type="InterPro" id="IPR036864">
    <property type="entry name" value="Zn2-C6_fun-type_DNA-bd_sf"/>
</dbReference>
<reference evidence="11" key="1">
    <citation type="submission" date="2021-10" db="EMBL/GenBank/DDBJ databases">
        <authorList>
            <person name="Piombo E."/>
        </authorList>
    </citation>
    <scope>NUCLEOTIDE SEQUENCE</scope>
</reference>
<gene>
    <name evidence="11" type="ORF">CBYS24578_00013891</name>
</gene>
<keyword evidence="12" id="KW-1185">Reference proteome</keyword>
<feature type="domain" description="C2H2-type" evidence="10">
    <location>
        <begin position="72"/>
        <end position="99"/>
    </location>
</feature>
<evidence type="ECO:0000313" key="11">
    <source>
        <dbReference type="EMBL" id="CAG9990587.1"/>
    </source>
</evidence>
<dbReference type="Pfam" id="PF04082">
    <property type="entry name" value="Fungal_trans"/>
    <property type="match status" value="1"/>
</dbReference>
<evidence type="ECO:0000256" key="5">
    <source>
        <dbReference type="ARBA" id="ARBA00023163"/>
    </source>
</evidence>
<dbReference type="PANTHER" id="PTHR47660">
    <property type="entry name" value="TRANSCRIPTION FACTOR WITH C2H2 AND ZN(2)-CYS(6) DNA BINDING DOMAIN (EUROFUNG)-RELATED-RELATED"/>
    <property type="match status" value="1"/>
</dbReference>
<organism evidence="11 12">
    <name type="scientific">Clonostachys byssicola</name>
    <dbReference type="NCBI Taxonomy" id="160290"/>
    <lineage>
        <taxon>Eukaryota</taxon>
        <taxon>Fungi</taxon>
        <taxon>Dikarya</taxon>
        <taxon>Ascomycota</taxon>
        <taxon>Pezizomycotina</taxon>
        <taxon>Sordariomycetes</taxon>
        <taxon>Hypocreomycetidae</taxon>
        <taxon>Hypocreales</taxon>
        <taxon>Bionectriaceae</taxon>
        <taxon>Clonostachys</taxon>
    </lineage>
</organism>
<name>A0A9N9UH08_9HYPO</name>
<dbReference type="InterPro" id="IPR001138">
    <property type="entry name" value="Zn2Cys6_DnaBD"/>
</dbReference>
<dbReference type="PROSITE" id="PS00463">
    <property type="entry name" value="ZN2_CY6_FUNGAL_1"/>
    <property type="match status" value="1"/>
</dbReference>
<dbReference type="Pfam" id="PF00096">
    <property type="entry name" value="zf-C2H2"/>
    <property type="match status" value="2"/>
</dbReference>
<feature type="compositionally biased region" description="Polar residues" evidence="8">
    <location>
        <begin position="413"/>
        <end position="430"/>
    </location>
</feature>
<dbReference type="PROSITE" id="PS50157">
    <property type="entry name" value="ZINC_FINGER_C2H2_2"/>
    <property type="match status" value="2"/>
</dbReference>
<evidence type="ECO:0000256" key="6">
    <source>
        <dbReference type="ARBA" id="ARBA00023242"/>
    </source>
</evidence>
<evidence type="ECO:0000259" key="10">
    <source>
        <dbReference type="PROSITE" id="PS50157"/>
    </source>
</evidence>
<sequence length="1025" mass="113283">TFPFSVVIHPPSTPLEYANVHALAAYAHVLNSGSLSEGTMRGEIECDYCKATFRRQEHLIRHIRTHTSERPFACPECGKRFSRVDTLSRHAASHRNDAESSIGALVSNRACKECATSRVRCSRTDPCRRCAEKNIKCDYPTTRKRKASATTQPVDAVDRVNHDDYGLFQEGMESSETVAHSGRPVGLEYIAGENKTLVTRVPAPDTIERTLVIQKSTSNDTRTETGVFTNAMAEGVTPPVNPLVNGNTMQLPDNDVILSNPEDLYNNFNPSPQLAGEEFVMPTINWMSPQYQASFDWISQLPPFTFGAIDPDLCVLPFQPTTAAVQQQTEPGLPSVGMVEEEGRHDPAGQESQTAPSMGLPLPSPGPSDSVTRSEISNPVEGTYYVDGSEARASFKGRSHRRQSILSAGGLVNSPSDASTPINSLASDSGKSVHSQGNLLPVRTYENILESLKSQPEIHPPNWSPSAFPPLADAQLLYRLYFRHFHPAYPFLRRDCSVYEGSGNWIICLGILAVGSIFSTNPDAKQTRQVLFALLRASLSRTQRKNKASEPQNLLFSDQPSNYADLPTVQAAVLNVVCVLGSGNGDAVREALLERSHLVDACRFLELFKAPEKFSLETKDDMETWLGIQSRIRAGLMVWLIDSILMFEFGHAPLLQLFDVSVTPLPTCDELWDHATLKQVAKHTQTSVTVLEALQMLYMEKRHPPSTGGLGTTVLIYAILRRTREASLQHQNKLTFWIPNAAVQQSTPVTPVEETWPPALPVISRWRNSACDSLDILHWNVNGMISKSGGWEPPIVLHLHLSRLFLLTPTQHLQTLATEALLNSAVDSAKAAKAQSHILQWALRDQYKARLSVIHAGALLWHVRRYSSGSFLEPFGILIATLVVWAYSTSVNLARQQPQAINPESSNENDNASSRRSHPADLEEDPEPTFLHLDRPCDDEMVQLYVRLGHKMSGHLSKVGDIALPEAPRKILEQGVYMLIGHPPENRGTIDTEEIPTTPETPLVWGIEKSCADLLNGLILLVKGI</sequence>
<feature type="region of interest" description="Disordered" evidence="8">
    <location>
        <begin position="409"/>
        <end position="430"/>
    </location>
</feature>
<feature type="non-terminal residue" evidence="11">
    <location>
        <position position="1"/>
    </location>
</feature>
<accession>A0A9N9UH08</accession>